<gene>
    <name evidence="2" type="ORF">DCO56_27995</name>
</gene>
<accession>A0A363NKI0</accession>
<proteinExistence type="predicted"/>
<feature type="domain" description="PhnB-like" evidence="1">
    <location>
        <begin position="126"/>
        <end position="243"/>
    </location>
</feature>
<reference evidence="2 3" key="1">
    <citation type="submission" date="2018-04" db="EMBL/GenBank/DDBJ databases">
        <title>Sphingobacterium sp. M46 Genome.</title>
        <authorList>
            <person name="Cheng J."/>
            <person name="Li Y."/>
        </authorList>
    </citation>
    <scope>NUCLEOTIDE SEQUENCE [LARGE SCALE GENOMIC DNA]</scope>
    <source>
        <strain evidence="2 3">M46</strain>
    </source>
</reference>
<feature type="domain" description="PhnB-like" evidence="1">
    <location>
        <begin position="4"/>
        <end position="114"/>
    </location>
</feature>
<comment type="caution">
    <text evidence="2">The sequence shown here is derived from an EMBL/GenBank/DDBJ whole genome shotgun (WGS) entry which is preliminary data.</text>
</comment>
<evidence type="ECO:0000259" key="1">
    <source>
        <dbReference type="Pfam" id="PF06983"/>
    </source>
</evidence>
<dbReference type="AlphaFoldDB" id="A0A363NKI0"/>
<dbReference type="Gene3D" id="3.30.720.110">
    <property type="match status" value="1"/>
</dbReference>
<name>A0A363NKI0_9SPHI</name>
<organism evidence="2 3">
    <name type="scientific">Sphingobacterium athyrii</name>
    <dbReference type="NCBI Taxonomy" id="2152717"/>
    <lineage>
        <taxon>Bacteria</taxon>
        <taxon>Pseudomonadati</taxon>
        <taxon>Bacteroidota</taxon>
        <taxon>Sphingobacteriia</taxon>
        <taxon>Sphingobacteriales</taxon>
        <taxon>Sphingobacteriaceae</taxon>
        <taxon>Sphingobacterium</taxon>
    </lineage>
</organism>
<dbReference type="PANTHER" id="PTHR33990">
    <property type="entry name" value="PROTEIN YJDN-RELATED"/>
    <property type="match status" value="1"/>
</dbReference>
<dbReference type="InterPro" id="IPR029068">
    <property type="entry name" value="Glyas_Bleomycin-R_OHBP_Dase"/>
</dbReference>
<dbReference type="InterPro" id="IPR028973">
    <property type="entry name" value="PhnB-like"/>
</dbReference>
<dbReference type="SUPFAM" id="SSF54593">
    <property type="entry name" value="Glyoxalase/Bleomycin resistance protein/Dihydroxybiphenyl dioxygenase"/>
    <property type="match status" value="2"/>
</dbReference>
<keyword evidence="3" id="KW-1185">Reference proteome</keyword>
<sequence length="273" mass="30581">MENSIIPSIWFDQNAKEAFDLYSQTFPNSHVTRHSPIVVEAQLNGVKFIGINGGPTFKPNPSISFMVICESKEEVDRIWSAFSAGGNTLMPLDSYPWSPYYGWIADKYGVNWQLYQGKLSDTNQQAIVPTLMYCGAQQGKCEAALKFYEDMFDDFHSNGIMRYATGDYEGLVQHTQFLVNGFTLMAMDSGVTQNFTFNEGISLSVLCKDQAEIDNYWNSITARGQEGLCGWCKDEFGVSWQIVPAKIATYLQNPGAGEALMKMKKIIIKDLIG</sequence>
<dbReference type="Pfam" id="PF06983">
    <property type="entry name" value="3-dmu-9_3-mt"/>
    <property type="match status" value="2"/>
</dbReference>
<evidence type="ECO:0000313" key="2">
    <source>
        <dbReference type="EMBL" id="PUV21285.1"/>
    </source>
</evidence>
<dbReference type="EMBL" id="QCXX01000011">
    <property type="protein sequence ID" value="PUV21285.1"/>
    <property type="molecule type" value="Genomic_DNA"/>
</dbReference>
<dbReference type="Gene3D" id="3.30.720.100">
    <property type="match status" value="1"/>
</dbReference>
<evidence type="ECO:0000313" key="3">
    <source>
        <dbReference type="Proteomes" id="UP000250831"/>
    </source>
</evidence>
<dbReference type="OrthoDB" id="9806473at2"/>
<dbReference type="RefSeq" id="WP_108636976.1">
    <property type="nucleotide sequence ID" value="NZ_QCXX01000011.1"/>
</dbReference>
<protein>
    <recommendedName>
        <fullName evidence="1">PhnB-like domain-containing protein</fullName>
    </recommendedName>
</protein>
<dbReference type="Proteomes" id="UP000250831">
    <property type="component" value="Unassembled WGS sequence"/>
</dbReference>
<dbReference type="Gene3D" id="3.10.180.10">
    <property type="entry name" value="2,3-Dihydroxybiphenyl 1,2-Dioxygenase, domain 1"/>
    <property type="match status" value="1"/>
</dbReference>
<dbReference type="CDD" id="cd06588">
    <property type="entry name" value="PhnB_like"/>
    <property type="match status" value="2"/>
</dbReference>